<dbReference type="Proteomes" id="UP001549119">
    <property type="component" value="Unassembled WGS sequence"/>
</dbReference>
<evidence type="ECO:0000313" key="3">
    <source>
        <dbReference type="Proteomes" id="UP001549119"/>
    </source>
</evidence>
<feature type="compositionally biased region" description="Basic and acidic residues" evidence="1">
    <location>
        <begin position="16"/>
        <end position="27"/>
    </location>
</feature>
<evidence type="ECO:0000313" key="2">
    <source>
        <dbReference type="EMBL" id="MET3867473.1"/>
    </source>
</evidence>
<dbReference type="EMBL" id="JBEPNW010000002">
    <property type="protein sequence ID" value="MET3867473.1"/>
    <property type="molecule type" value="Genomic_DNA"/>
</dbReference>
<gene>
    <name evidence="2" type="ORF">ABIC20_004782</name>
</gene>
<dbReference type="RefSeq" id="WP_012319956.1">
    <property type="nucleotide sequence ID" value="NZ_BJXP01000093.1"/>
</dbReference>
<feature type="region of interest" description="Disordered" evidence="1">
    <location>
        <begin position="1"/>
        <end position="30"/>
    </location>
</feature>
<evidence type="ECO:0000256" key="1">
    <source>
        <dbReference type="SAM" id="MobiDB-lite"/>
    </source>
</evidence>
<feature type="compositionally biased region" description="Basic residues" evidence="1">
    <location>
        <begin position="1"/>
        <end position="10"/>
    </location>
</feature>
<keyword evidence="3" id="KW-1185">Reference proteome</keyword>
<comment type="caution">
    <text evidence="2">The sequence shown here is derived from an EMBL/GenBank/DDBJ whole genome shotgun (WGS) entry which is preliminary data.</text>
</comment>
<name>A0ABV2NLV0_9HYPH</name>
<protein>
    <submittedName>
        <fullName evidence="2">Uncharacterized protein</fullName>
    </submittedName>
</protein>
<sequence>MRRRARIRRKSTAELARTEALTRRPTPETRLGLQRLLPPALALSACASSPGAAPDPTLRSLAALDTFREETDGFRETEP</sequence>
<dbReference type="GeneID" id="6139050"/>
<organism evidence="2 3">
    <name type="scientific">Methylobacterium radiotolerans</name>
    <dbReference type="NCBI Taxonomy" id="31998"/>
    <lineage>
        <taxon>Bacteria</taxon>
        <taxon>Pseudomonadati</taxon>
        <taxon>Pseudomonadota</taxon>
        <taxon>Alphaproteobacteria</taxon>
        <taxon>Hyphomicrobiales</taxon>
        <taxon>Methylobacteriaceae</taxon>
        <taxon>Methylobacterium</taxon>
    </lineage>
</organism>
<accession>A0ABV2NLV0</accession>
<reference evidence="2 3" key="1">
    <citation type="submission" date="2024-06" db="EMBL/GenBank/DDBJ databases">
        <title>Genomics of switchgrass bacterial isolates.</title>
        <authorList>
            <person name="Shade A."/>
        </authorList>
    </citation>
    <scope>NUCLEOTIDE SEQUENCE [LARGE SCALE GENOMIC DNA]</scope>
    <source>
        <strain evidence="2 3">PvP084</strain>
    </source>
</reference>
<proteinExistence type="predicted"/>